<protein>
    <submittedName>
        <fullName evidence="5">IGSF1 protein</fullName>
    </submittedName>
</protein>
<accession>A0A851NR11</accession>
<dbReference type="FunFam" id="2.60.40.10:FF:000049">
    <property type="entry name" value="Leukocyte immunoglobulin-like receptor subfamily B member 1"/>
    <property type="match status" value="1"/>
</dbReference>
<dbReference type="InterPro" id="IPR003599">
    <property type="entry name" value="Ig_sub"/>
</dbReference>
<evidence type="ECO:0000256" key="2">
    <source>
        <dbReference type="ARBA" id="ARBA00023157"/>
    </source>
</evidence>
<dbReference type="InterPro" id="IPR036179">
    <property type="entry name" value="Ig-like_dom_sf"/>
</dbReference>
<dbReference type="Gene3D" id="2.60.40.10">
    <property type="entry name" value="Immunoglobulins"/>
    <property type="match status" value="2"/>
</dbReference>
<keyword evidence="3" id="KW-0393">Immunoglobulin domain</keyword>
<keyword evidence="2" id="KW-1015">Disulfide bond</keyword>
<feature type="non-terminal residue" evidence="5">
    <location>
        <position position="185"/>
    </location>
</feature>
<organism evidence="5 6">
    <name type="scientific">Penelope pileata</name>
    <dbReference type="NCBI Taxonomy" id="1118817"/>
    <lineage>
        <taxon>Eukaryota</taxon>
        <taxon>Metazoa</taxon>
        <taxon>Chordata</taxon>
        <taxon>Craniata</taxon>
        <taxon>Vertebrata</taxon>
        <taxon>Euteleostomi</taxon>
        <taxon>Archelosauria</taxon>
        <taxon>Archosauria</taxon>
        <taxon>Dinosauria</taxon>
        <taxon>Saurischia</taxon>
        <taxon>Theropoda</taxon>
        <taxon>Coelurosauria</taxon>
        <taxon>Aves</taxon>
        <taxon>Neognathae</taxon>
        <taxon>Galloanserae</taxon>
        <taxon>Galliformes</taxon>
        <taxon>Cracidae</taxon>
        <taxon>Penelope</taxon>
    </lineage>
</organism>
<feature type="domain" description="Immunoglobulin" evidence="4">
    <location>
        <begin position="104"/>
        <end position="185"/>
    </location>
</feature>
<evidence type="ECO:0000313" key="6">
    <source>
        <dbReference type="Proteomes" id="UP000613066"/>
    </source>
</evidence>
<keyword evidence="6" id="KW-1185">Reference proteome</keyword>
<dbReference type="Proteomes" id="UP000613066">
    <property type="component" value="Unassembled WGS sequence"/>
</dbReference>
<sequence length="185" mass="20145">GAPTVSVFLRPPGVIPLGGSTTICCRCLCHSGNIVLYKDGCQLRTLELHGSMAEFFISHATQRDRGLYSCHYVDGGNGTVLTHSDTVEVRVEEFHLPKPVLSILPGHEVATGADVMLQCAIKHYRVVCFLYLEGQANALISVGHTDFYLSQVDQSKGGRYSCQCYTKGTPINWSGVSNVLELVVK</sequence>
<evidence type="ECO:0000256" key="1">
    <source>
        <dbReference type="ARBA" id="ARBA00022729"/>
    </source>
</evidence>
<proteinExistence type="predicted"/>
<evidence type="ECO:0000259" key="4">
    <source>
        <dbReference type="SMART" id="SM00409"/>
    </source>
</evidence>
<dbReference type="SMART" id="SM00409">
    <property type="entry name" value="IG"/>
    <property type="match status" value="2"/>
</dbReference>
<feature type="domain" description="Immunoglobulin" evidence="4">
    <location>
        <begin position="10"/>
        <end position="92"/>
    </location>
</feature>
<reference evidence="5" key="1">
    <citation type="submission" date="2019-09" db="EMBL/GenBank/DDBJ databases">
        <title>Bird 10,000 Genomes (B10K) Project - Family phase.</title>
        <authorList>
            <person name="Zhang G."/>
        </authorList>
    </citation>
    <scope>NUCLEOTIDE SEQUENCE</scope>
    <source>
        <strain evidence="5">B10K-DU-001-08</strain>
        <tissue evidence="5">Muscle</tissue>
    </source>
</reference>
<dbReference type="SUPFAM" id="SSF48726">
    <property type="entry name" value="Immunoglobulin"/>
    <property type="match status" value="2"/>
</dbReference>
<name>A0A851NR11_9GALL</name>
<dbReference type="AlphaFoldDB" id="A0A851NR11"/>
<dbReference type="InterPro" id="IPR013783">
    <property type="entry name" value="Ig-like_fold"/>
</dbReference>
<keyword evidence="1" id="KW-0732">Signal</keyword>
<dbReference type="InterPro" id="IPR050412">
    <property type="entry name" value="Ig-like_Receptors_ImmuneReg"/>
</dbReference>
<feature type="non-terminal residue" evidence="5">
    <location>
        <position position="1"/>
    </location>
</feature>
<dbReference type="GO" id="GO:0002764">
    <property type="term" value="P:immune response-regulating signaling pathway"/>
    <property type="evidence" value="ECO:0007669"/>
    <property type="project" value="TreeGrafter"/>
</dbReference>
<dbReference type="PANTHER" id="PTHR11738:SF186">
    <property type="entry name" value="OSTEOCLAST-ASSOCIATED IMMUNOGLOBULIN-LIKE RECEPTOR"/>
    <property type="match status" value="1"/>
</dbReference>
<gene>
    <name evidence="5" type="primary">Igsf1</name>
    <name evidence="5" type="ORF">PENPIL_R07490</name>
</gene>
<dbReference type="PANTHER" id="PTHR11738">
    <property type="entry name" value="MHC CLASS I NK CELL RECEPTOR"/>
    <property type="match status" value="1"/>
</dbReference>
<evidence type="ECO:0000256" key="3">
    <source>
        <dbReference type="ARBA" id="ARBA00023319"/>
    </source>
</evidence>
<evidence type="ECO:0000313" key="5">
    <source>
        <dbReference type="EMBL" id="NXC42734.1"/>
    </source>
</evidence>
<dbReference type="OrthoDB" id="9808644at2759"/>
<dbReference type="EMBL" id="WBMW01002321">
    <property type="protein sequence ID" value="NXC42734.1"/>
    <property type="molecule type" value="Genomic_DNA"/>
</dbReference>
<comment type="caution">
    <text evidence="5">The sequence shown here is derived from an EMBL/GenBank/DDBJ whole genome shotgun (WGS) entry which is preliminary data.</text>
</comment>